<reference evidence="9" key="1">
    <citation type="submission" date="2020-09" db="EMBL/GenBank/DDBJ databases">
        <authorList>
            <person name="Kikuchi T."/>
        </authorList>
    </citation>
    <scope>NUCLEOTIDE SEQUENCE</scope>
    <source>
        <strain evidence="9">SH1</strain>
    </source>
</reference>
<dbReference type="InterPro" id="IPR005828">
    <property type="entry name" value="MFS_sugar_transport-like"/>
</dbReference>
<dbReference type="Proteomes" id="UP000783686">
    <property type="component" value="Unassembled WGS sequence"/>
</dbReference>
<evidence type="ECO:0000313" key="9">
    <source>
        <dbReference type="EMBL" id="CAD5210842.1"/>
    </source>
</evidence>
<dbReference type="AlphaFoldDB" id="A0A811K667"/>
<dbReference type="SUPFAM" id="SSF103473">
    <property type="entry name" value="MFS general substrate transporter"/>
    <property type="match status" value="1"/>
</dbReference>
<dbReference type="PANTHER" id="PTHR23503:SF108">
    <property type="entry name" value="MAJOR FACILITATOR SUPERFAMILY (MFS) PROFILE DOMAIN-CONTAINING PROTEIN"/>
    <property type="match status" value="1"/>
</dbReference>
<feature type="transmembrane region" description="Helical" evidence="6">
    <location>
        <begin position="404"/>
        <end position="427"/>
    </location>
</feature>
<dbReference type="EMBL" id="CAJFDH010000002">
    <property type="protein sequence ID" value="CAD5210842.1"/>
    <property type="molecule type" value="Genomic_DNA"/>
</dbReference>
<feature type="region of interest" description="Disordered" evidence="5">
    <location>
        <begin position="522"/>
        <end position="541"/>
    </location>
</feature>
<feature type="transmembrane region" description="Helical" evidence="6">
    <location>
        <begin position="122"/>
        <end position="145"/>
    </location>
</feature>
<feature type="transmembrane region" description="Helical" evidence="6">
    <location>
        <begin position="64"/>
        <end position="84"/>
    </location>
</feature>
<dbReference type="InterPro" id="IPR005829">
    <property type="entry name" value="Sugar_transporter_CS"/>
</dbReference>
<name>A0A811K667_9BILA</name>
<dbReference type="OrthoDB" id="4540492at2759"/>
<feature type="transmembrane region" description="Helical" evidence="6">
    <location>
        <begin position="433"/>
        <end position="453"/>
    </location>
</feature>
<proteinExistence type="predicted"/>
<dbReference type="Proteomes" id="UP000614601">
    <property type="component" value="Unassembled WGS sequence"/>
</dbReference>
<comment type="subcellular location">
    <subcellularLocation>
        <location evidence="1">Membrane</location>
        <topology evidence="1">Multi-pass membrane protein</topology>
    </subcellularLocation>
</comment>
<dbReference type="Pfam" id="PF00083">
    <property type="entry name" value="Sugar_tr"/>
    <property type="match status" value="1"/>
</dbReference>
<feature type="transmembrane region" description="Helical" evidence="6">
    <location>
        <begin position="366"/>
        <end position="392"/>
    </location>
</feature>
<evidence type="ECO:0000313" key="10">
    <source>
        <dbReference type="Proteomes" id="UP000614601"/>
    </source>
</evidence>
<feature type="domain" description="Major facilitator superfamily (MFS) profile" evidence="8">
    <location>
        <begin position="15"/>
        <end position="459"/>
    </location>
</feature>
<accession>A0A811K667</accession>
<feature type="transmembrane region" description="Helical" evidence="6">
    <location>
        <begin position="96"/>
        <end position="116"/>
    </location>
</feature>
<keyword evidence="3 6" id="KW-1133">Transmembrane helix</keyword>
<dbReference type="InterPro" id="IPR020846">
    <property type="entry name" value="MFS_dom"/>
</dbReference>
<dbReference type="EMBL" id="CAJFCW020000002">
    <property type="protein sequence ID" value="CAG9092208.1"/>
    <property type="molecule type" value="Genomic_DNA"/>
</dbReference>
<feature type="signal peptide" evidence="7">
    <location>
        <begin position="1"/>
        <end position="27"/>
    </location>
</feature>
<dbReference type="PANTHER" id="PTHR23503">
    <property type="entry name" value="SOLUTE CARRIER FAMILY 2"/>
    <property type="match status" value="1"/>
</dbReference>
<dbReference type="GO" id="GO:0016020">
    <property type="term" value="C:membrane"/>
    <property type="evidence" value="ECO:0007669"/>
    <property type="project" value="UniProtKB-SubCell"/>
</dbReference>
<dbReference type="PROSITE" id="PS50850">
    <property type="entry name" value="MFS"/>
    <property type="match status" value="1"/>
</dbReference>
<feature type="transmembrane region" description="Helical" evidence="6">
    <location>
        <begin position="185"/>
        <end position="206"/>
    </location>
</feature>
<dbReference type="InterPro" id="IPR036259">
    <property type="entry name" value="MFS_trans_sf"/>
</dbReference>
<feature type="transmembrane region" description="Helical" evidence="6">
    <location>
        <begin position="336"/>
        <end position="354"/>
    </location>
</feature>
<evidence type="ECO:0000256" key="7">
    <source>
        <dbReference type="SAM" id="SignalP"/>
    </source>
</evidence>
<dbReference type="InterPro" id="IPR045263">
    <property type="entry name" value="GLUT"/>
</dbReference>
<organism evidence="9 10">
    <name type="scientific">Bursaphelenchus okinawaensis</name>
    <dbReference type="NCBI Taxonomy" id="465554"/>
    <lineage>
        <taxon>Eukaryota</taxon>
        <taxon>Metazoa</taxon>
        <taxon>Ecdysozoa</taxon>
        <taxon>Nematoda</taxon>
        <taxon>Chromadorea</taxon>
        <taxon>Rhabditida</taxon>
        <taxon>Tylenchina</taxon>
        <taxon>Tylenchomorpha</taxon>
        <taxon>Aphelenchoidea</taxon>
        <taxon>Aphelenchoididae</taxon>
        <taxon>Bursaphelenchus</taxon>
    </lineage>
</organism>
<evidence type="ECO:0000256" key="6">
    <source>
        <dbReference type="SAM" id="Phobius"/>
    </source>
</evidence>
<evidence type="ECO:0000256" key="3">
    <source>
        <dbReference type="ARBA" id="ARBA00022989"/>
    </source>
</evidence>
<evidence type="ECO:0000259" key="8">
    <source>
        <dbReference type="PROSITE" id="PS50850"/>
    </source>
</evidence>
<evidence type="ECO:0000256" key="4">
    <source>
        <dbReference type="ARBA" id="ARBA00023136"/>
    </source>
</evidence>
<feature type="chain" id="PRO_5035594699" description="Major facilitator superfamily (MFS) profile domain-containing protein" evidence="7">
    <location>
        <begin position="28"/>
        <end position="571"/>
    </location>
</feature>
<protein>
    <recommendedName>
        <fullName evidence="8">Major facilitator superfamily (MFS) profile domain-containing protein</fullName>
    </recommendedName>
</protein>
<sequence length="571" mass="63340">MLAPEGNRWSFLALFGAVASLTNFLEGYSSSSPNTAGNSFQLFINQSYIKRGEPQGLSEWEFTWFWSLFLNIWFVGYIMGTFMTPFFADTFGRKKTLLVANIVSFSSTIISTTSIVTQFPELLFGGRIIAAAASGVSFGALILFLQETTPTNLRGMASFLSETSYLAMNVVGMGMGMDFVLGKQLVYLVGFGIIPGILGILIMLPLKETPKYLLIHLKDKEAAIKALKYYHGKYSNHDLLLAEMMKESSKGAVDMTLTEAVVEVFKQPALRKAAAVGIVALQLCVGIWPIDYISTDLLEAHFSNSTAQMTSFVFICANFIASLVGMCFIEKFGRRPLLLWCGVANTLCLVGYVVFDRLAFYIDPKYSYGCVGALIAYGITYGAALGPIAFFITGELVPQQFRSLVQSLVFAVNTTTNFVFSFVTLPMYRWIDVWSFIPLFIIPSTFSLIYLYFKMPETRGREIHEIVKSLGAKKPKLSARPRTQTICSTKTLTISDLSNMESNKNSDFSLQLNDVHEDAHHPEDIHKSLPHPRASIGSASGRKFTGDMRLVAILDDLESESSNSEKDKEEV</sequence>
<feature type="transmembrane region" description="Helical" evidence="6">
    <location>
        <begin position="310"/>
        <end position="329"/>
    </location>
</feature>
<keyword evidence="4 6" id="KW-0472">Membrane</keyword>
<gene>
    <name evidence="9" type="ORF">BOKJ2_LOCUS3396</name>
</gene>
<keyword evidence="2 6" id="KW-0812">Transmembrane</keyword>
<dbReference type="Gene3D" id="1.20.1250.20">
    <property type="entry name" value="MFS general substrate transporter like domains"/>
    <property type="match status" value="1"/>
</dbReference>
<dbReference type="GO" id="GO:0015149">
    <property type="term" value="F:hexose transmembrane transporter activity"/>
    <property type="evidence" value="ECO:0007669"/>
    <property type="project" value="TreeGrafter"/>
</dbReference>
<keyword evidence="10" id="KW-1185">Reference proteome</keyword>
<evidence type="ECO:0000256" key="5">
    <source>
        <dbReference type="SAM" id="MobiDB-lite"/>
    </source>
</evidence>
<dbReference type="PROSITE" id="PS00216">
    <property type="entry name" value="SUGAR_TRANSPORT_1"/>
    <property type="match status" value="1"/>
</dbReference>
<feature type="transmembrane region" description="Helical" evidence="6">
    <location>
        <begin position="273"/>
        <end position="290"/>
    </location>
</feature>
<comment type="caution">
    <text evidence="9">The sequence shown here is derived from an EMBL/GenBank/DDBJ whole genome shotgun (WGS) entry which is preliminary data.</text>
</comment>
<feature type="transmembrane region" description="Helical" evidence="6">
    <location>
        <begin position="157"/>
        <end position="179"/>
    </location>
</feature>
<evidence type="ECO:0000256" key="1">
    <source>
        <dbReference type="ARBA" id="ARBA00004141"/>
    </source>
</evidence>
<keyword evidence="7" id="KW-0732">Signal</keyword>
<evidence type="ECO:0000256" key="2">
    <source>
        <dbReference type="ARBA" id="ARBA00022692"/>
    </source>
</evidence>